<dbReference type="InterPro" id="IPR007117">
    <property type="entry name" value="Expansin_CBD"/>
</dbReference>
<feature type="domain" description="Expansin-like CBD" evidence="8">
    <location>
        <begin position="834"/>
        <end position="929"/>
    </location>
</feature>
<feature type="transmembrane region" description="Helical" evidence="6">
    <location>
        <begin position="408"/>
        <end position="427"/>
    </location>
</feature>
<dbReference type="Pfam" id="PF00083">
    <property type="entry name" value="Sugar_tr"/>
    <property type="match status" value="1"/>
</dbReference>
<dbReference type="Gene3D" id="1.25.40.10">
    <property type="entry name" value="Tetratricopeptide repeat domain"/>
    <property type="match status" value="2"/>
</dbReference>
<evidence type="ECO:0000259" key="7">
    <source>
        <dbReference type="PROSITE" id="PS50842"/>
    </source>
</evidence>
<dbReference type="InterPro" id="IPR036908">
    <property type="entry name" value="RlpA-like_sf"/>
</dbReference>
<dbReference type="SUPFAM" id="SSF52540">
    <property type="entry name" value="P-loop containing nucleoside triphosphate hydrolases"/>
    <property type="match status" value="1"/>
</dbReference>
<dbReference type="InterPro" id="IPR035994">
    <property type="entry name" value="Nucleoside_phosphorylase_sf"/>
</dbReference>
<dbReference type="Pfam" id="PF13374">
    <property type="entry name" value="TPR_10"/>
    <property type="match status" value="2"/>
</dbReference>
<comment type="subcellular location">
    <subcellularLocation>
        <location evidence="1">Membrane</location>
        <topology evidence="1">Multi-pass membrane protein</topology>
    </subcellularLocation>
</comment>
<evidence type="ECO:0000256" key="5">
    <source>
        <dbReference type="SAM" id="MobiDB-lite"/>
    </source>
</evidence>
<dbReference type="InterPro" id="IPR002182">
    <property type="entry name" value="NB-ARC"/>
</dbReference>
<dbReference type="InterPro" id="IPR036259">
    <property type="entry name" value="MFS_trans_sf"/>
</dbReference>
<dbReference type="PANTHER" id="PTHR46082">
    <property type="entry name" value="ATP/GTP-BINDING PROTEIN-RELATED"/>
    <property type="match status" value="1"/>
</dbReference>
<dbReference type="GO" id="GO:0022857">
    <property type="term" value="F:transmembrane transporter activity"/>
    <property type="evidence" value="ECO:0007669"/>
    <property type="project" value="InterPro"/>
</dbReference>
<dbReference type="InterPro" id="IPR000845">
    <property type="entry name" value="Nucleoside_phosphorylase_d"/>
</dbReference>
<evidence type="ECO:0000259" key="8">
    <source>
        <dbReference type="PROSITE" id="PS50843"/>
    </source>
</evidence>
<evidence type="ECO:0000256" key="6">
    <source>
        <dbReference type="SAM" id="Phobius"/>
    </source>
</evidence>
<dbReference type="PROSITE" id="PS50842">
    <property type="entry name" value="EXPANSIN_EG45"/>
    <property type="match status" value="1"/>
</dbReference>
<accession>A0A093Y5R1</accession>
<dbReference type="Pfam" id="PF13424">
    <property type="entry name" value="TPR_12"/>
    <property type="match status" value="3"/>
</dbReference>
<protein>
    <submittedName>
        <fullName evidence="10">Carboxylic acid transporter protein like</fullName>
    </submittedName>
</protein>
<dbReference type="Pfam" id="PF01048">
    <property type="entry name" value="PNP_UDP_1"/>
    <property type="match status" value="1"/>
</dbReference>
<dbReference type="InterPro" id="IPR020846">
    <property type="entry name" value="MFS_dom"/>
</dbReference>
<dbReference type="EMBL" id="JPOX01000002">
    <property type="protein sequence ID" value="KFX52833.1"/>
    <property type="molecule type" value="Genomic_DNA"/>
</dbReference>
<keyword evidence="4 6" id="KW-0472">Membrane</keyword>
<keyword evidence="2 6" id="KW-0812">Transmembrane</keyword>
<dbReference type="Gene3D" id="3.40.50.300">
    <property type="entry name" value="P-loop containing nucleotide triphosphate hydrolases"/>
    <property type="match status" value="1"/>
</dbReference>
<name>A0A093Y5R1_TALMA</name>
<dbReference type="Pfam" id="PF00931">
    <property type="entry name" value="NB-ARC"/>
    <property type="match status" value="1"/>
</dbReference>
<dbReference type="InterPro" id="IPR011990">
    <property type="entry name" value="TPR-like_helical_dom_sf"/>
</dbReference>
<dbReference type="InterPro" id="IPR036749">
    <property type="entry name" value="Expansin_CBD_sf"/>
</dbReference>
<feature type="region of interest" description="Disordered" evidence="5">
    <location>
        <begin position="551"/>
        <end position="574"/>
    </location>
</feature>
<dbReference type="NCBIfam" id="NF040586">
    <property type="entry name" value="FxSxx_TPR"/>
    <property type="match status" value="1"/>
</dbReference>
<gene>
    <name evidence="10" type="ORF">GQ26_0022290</name>
</gene>
<dbReference type="InterPro" id="IPR019734">
    <property type="entry name" value="TPR_rpt"/>
</dbReference>
<dbReference type="SUPFAM" id="SSF50685">
    <property type="entry name" value="Barwin-like endoglucanases"/>
    <property type="match status" value="1"/>
</dbReference>
<dbReference type="eggNOG" id="KOG1840">
    <property type="taxonomic scope" value="Eukaryota"/>
</dbReference>
<organism evidence="10">
    <name type="scientific">Talaromyces marneffei PM1</name>
    <dbReference type="NCBI Taxonomy" id="1077442"/>
    <lineage>
        <taxon>Eukaryota</taxon>
        <taxon>Fungi</taxon>
        <taxon>Dikarya</taxon>
        <taxon>Ascomycota</taxon>
        <taxon>Pezizomycotina</taxon>
        <taxon>Eurotiomycetes</taxon>
        <taxon>Eurotiomycetidae</taxon>
        <taxon>Eurotiales</taxon>
        <taxon>Trichocomaceae</taxon>
        <taxon>Talaromyces</taxon>
        <taxon>Talaromyces sect. Talaromyces</taxon>
    </lineage>
</organism>
<feature type="domain" description="Expansin-like EG45" evidence="7">
    <location>
        <begin position="639"/>
        <end position="822"/>
    </location>
</feature>
<feature type="domain" description="Major facilitator superfamily (MFS) profile" evidence="9">
    <location>
        <begin position="1"/>
        <end position="431"/>
    </location>
</feature>
<feature type="transmembrane region" description="Helical" evidence="6">
    <location>
        <begin position="137"/>
        <end position="160"/>
    </location>
</feature>
<feature type="compositionally biased region" description="Polar residues" evidence="5">
    <location>
        <begin position="551"/>
        <end position="566"/>
    </location>
</feature>
<dbReference type="GO" id="GO:0043531">
    <property type="term" value="F:ADP binding"/>
    <property type="evidence" value="ECO:0007669"/>
    <property type="project" value="InterPro"/>
</dbReference>
<dbReference type="GO" id="GO:0009116">
    <property type="term" value="P:nucleoside metabolic process"/>
    <property type="evidence" value="ECO:0007669"/>
    <property type="project" value="InterPro"/>
</dbReference>
<reference evidence="10" key="1">
    <citation type="journal article" date="2014" name="PLoS Genet.">
        <title>Signature Gene Expression Reveals Novel Clues to the Molecular Mechanisms of Dimorphic Transition in Penicillium marneffei.</title>
        <authorList>
            <person name="Yang E."/>
            <person name="Wang G."/>
            <person name="Cai J."/>
            <person name="Woo P.C."/>
            <person name="Lau S.K."/>
            <person name="Yuen K.-Y."/>
            <person name="Chow W.-N."/>
            <person name="Lin X."/>
        </authorList>
    </citation>
    <scope>NUCLEOTIDE SEQUENCE [LARGE SCALE GENOMIC DNA]</scope>
    <source>
        <strain evidence="10">PM1</strain>
    </source>
</reference>
<feature type="transmembrane region" description="Helical" evidence="6">
    <location>
        <begin position="239"/>
        <end position="259"/>
    </location>
</feature>
<dbReference type="HOGENOM" id="CLU_233545_0_0_1"/>
<dbReference type="PROSITE" id="PS50850">
    <property type="entry name" value="MFS"/>
    <property type="match status" value="1"/>
</dbReference>
<dbReference type="InterPro" id="IPR053137">
    <property type="entry name" value="NLR-like"/>
</dbReference>
<proteinExistence type="predicted"/>
<dbReference type="SUPFAM" id="SSF53167">
    <property type="entry name" value="Purine and uridine phosphorylases"/>
    <property type="match status" value="1"/>
</dbReference>
<dbReference type="CDD" id="cd22271">
    <property type="entry name" value="DPBB_EXP_N-like"/>
    <property type="match status" value="1"/>
</dbReference>
<feature type="transmembrane region" description="Helical" evidence="6">
    <location>
        <begin position="93"/>
        <end position="116"/>
    </location>
</feature>
<evidence type="ECO:0000259" key="9">
    <source>
        <dbReference type="PROSITE" id="PS50850"/>
    </source>
</evidence>
<feature type="transmembrane region" description="Helical" evidence="6">
    <location>
        <begin position="307"/>
        <end position="325"/>
    </location>
</feature>
<evidence type="ECO:0000256" key="1">
    <source>
        <dbReference type="ARBA" id="ARBA00004141"/>
    </source>
</evidence>
<dbReference type="GO" id="GO:0003824">
    <property type="term" value="F:catalytic activity"/>
    <property type="evidence" value="ECO:0007669"/>
    <property type="project" value="InterPro"/>
</dbReference>
<dbReference type="PROSITE" id="PS50843">
    <property type="entry name" value="EXPANSIN_CBD"/>
    <property type="match status" value="1"/>
</dbReference>
<feature type="transmembrane region" description="Helical" evidence="6">
    <location>
        <begin position="172"/>
        <end position="190"/>
    </location>
</feature>
<evidence type="ECO:0000256" key="3">
    <source>
        <dbReference type="ARBA" id="ARBA00022989"/>
    </source>
</evidence>
<sequence>MRTTEQDTDQKPWLYSRSQITNYLCTRLTTLAPRRRDISARTSPIKVLRRVTRAQWLMFLCGMCGRAWDAFDYTTVPLTVTELAAQFDAPDSAVTWAITVTLMMRPVGALLFGTLCDRLDWSLRSNRSRRSPSRRRGLLSGVFEGGTAIGNLIASTMYRALVPTTKHGWRSLYWFGAGPPILIIIFRWWLPETDHFLMIKAEREARTRQKADAETESTENTSEFKTFIYDSAKSVKENWLLLLYMFLLMTGFNACVHGASDLFPTFLKNQVQLDAEHMAIVSIMGNLGACFGGITLGYISGFLGRRLTMICGCIVGSAILPAYILTRGMKLGACVFFQHFTTVGVWGPIPIHLVTLAPVTLRTLLVGLTYQLGNLASSPVTTAESIYGEKYPLAPGADGMKRYDYGRAIAIFTAAAWAYMVLFLFLGPEASRDEEVQDLDVIVYSGGSVSEPSSPSDTIKKGPLLFKQREPCTQWTATMEAAPNLITDTMLFKRDYYYVVVGLICLAQPSFQQSTACASSFSNVAVLGIKEQRVVLQDGRARRRIHTMPNVSVAPTGTGTSSVPVITSSAPTTRTTPYRTSTTFLTGTALASHTQVPYTSLECNNADCGSGTIYPDITAVNDSMPWHYSRSTHFGETPAGACGFGLYGMCTTASVSGIDLGDDCAKFCSMYPDLCTDPANYTLRGNFAAPNGNYYTQFWPMLPSLDTSAEQDNYLSCGECFELVRTHPNGTLYATNDAGYSPPIILEIVDSCPCSANTKWCCGPGVDQCQEVSNFTYGCPLPDGSIHLDLSDVAMTRAQAGTLVEGVIPTQYKRVPCPKAGNVYLWLRGSAGPYFFQITAVNAGGLGSIVGFEIRPDGQSNWLALVQEADYPVGHPQERYGAWTLPANAGPINLPMGVRLTMQYQQEADHICGLLLIYQAWSMDSVITNSIDYTDTTVPTLTMTTLSHSDYTIAWICALPVEVAAAGAMLDKIHSPLPKPSTDPNAYELGELNGHYVVIVCLPYGVYGTVAAANVVSHMRATYPRLQYGLMVGIGGGVPGKNHDIRLGDVVVSKPAEEYSGVIQYDYGKAVQGGKLERTGTLNKPPHSLLSYMNQLEAKQMMGSKNDVSKIVEEVLERNPGLKERFSPPEQLTDLLFESSYHHTTGEGTCENCDKEQLVKRKPRETRTPYIHYGLIASGDQVIKDSETRDRLAQQHGILCFEMEAAGIMDELPTLVIRGICDYCDSHKQKQWQGYAALTAAAYAKSLLSIIPISRPDIDLMKSKNMRHWMVSLSRNPNFVGRHDEITKLEELITMQYGPKRIAITGLGGVGKTQVALELAHRIRDQDEKCSIFWIPCTSHAMIEQSFLRIAQKLGIHNVNPAEVKEQVKIYLSSERSGKWLLVFDNADDVEMWFAPSDTAPPLEDFIPESEQGRILFTSRNRKLAMKLAPFHVVPIPDVDKETAVKILEKTLARKELLRDTTTTAALLEQLAFLPLAITQASAYILENGLDLSMYLALLQEHEQDAVELLSEDFTDLGRYKDIQNPVITTWLISFQQIQHQNPLAADYLSFIACIDPRNIPQSLLPQPTSKKQRVDALGLLNAYSFINCQERDIGMHRLVHIATRNWLRKNALFNHWIQLVARHLENVFPDSHYTNRGLWQQYLPYALILVHENEFVVQEENYLDLIENIATCLFSDGRYQEAEVFYRKLMTINQEKAGPQDRSTLTSMASLASTYRHQGRWNEAEELEVQVMETSRAVLGADHSDTLNSMANLASTYWNQGRWNESEKLDMQVMEMRTTMLGTEHPLTLTSMASLALTYQNQGRWNEAEELFVQVMEIRMTMLGAEHLDTLNTMANLASTYLSQGRWTEAEKLDIQVMETFKTVLGVEHPDTLTIMANLASAYRSQGRYNEAEKLEGQVMETRKTVLGAEHPDTLASIANLASTYWNQGRLSEAEKLEIQVMEISKAALGVDHPNTLTSMANLACTWKSQGKLQNALALIKQCADLRNRVLGPNHPRSKSTSLALGDWMAENNVTAVNPAMY</sequence>
<dbReference type="SUPFAM" id="SSF48452">
    <property type="entry name" value="TPR-like"/>
    <property type="match status" value="3"/>
</dbReference>
<dbReference type="SUPFAM" id="SSF49590">
    <property type="entry name" value="PHL pollen allergen"/>
    <property type="match status" value="1"/>
</dbReference>
<dbReference type="SMART" id="SM00028">
    <property type="entry name" value="TPR"/>
    <property type="match status" value="6"/>
</dbReference>
<comment type="caution">
    <text evidence="10">The sequence shown here is derived from an EMBL/GenBank/DDBJ whole genome shotgun (WGS) entry which is preliminary data.</text>
</comment>
<dbReference type="Gene3D" id="3.40.50.1580">
    <property type="entry name" value="Nucleoside phosphorylase domain"/>
    <property type="match status" value="1"/>
</dbReference>
<dbReference type="PANTHER" id="PTHR46082:SF11">
    <property type="entry name" value="AAA+ ATPASE DOMAIN-CONTAINING PROTEIN-RELATED"/>
    <property type="match status" value="1"/>
</dbReference>
<dbReference type="SUPFAM" id="SSF103473">
    <property type="entry name" value="MFS general substrate transporter"/>
    <property type="match status" value="1"/>
</dbReference>
<evidence type="ECO:0000256" key="2">
    <source>
        <dbReference type="ARBA" id="ARBA00022692"/>
    </source>
</evidence>
<feature type="transmembrane region" description="Helical" evidence="6">
    <location>
        <begin position="345"/>
        <end position="365"/>
    </location>
</feature>
<dbReference type="Gene3D" id="2.40.40.10">
    <property type="entry name" value="RlpA-like domain"/>
    <property type="match status" value="1"/>
</dbReference>
<dbReference type="GO" id="GO:0016020">
    <property type="term" value="C:membrane"/>
    <property type="evidence" value="ECO:0007669"/>
    <property type="project" value="UniProtKB-SubCell"/>
</dbReference>
<evidence type="ECO:0000256" key="4">
    <source>
        <dbReference type="ARBA" id="ARBA00023136"/>
    </source>
</evidence>
<evidence type="ECO:0000313" key="10">
    <source>
        <dbReference type="EMBL" id="KFX52833.1"/>
    </source>
</evidence>
<dbReference type="InterPro" id="IPR005828">
    <property type="entry name" value="MFS_sugar_transport-like"/>
</dbReference>
<keyword evidence="3 6" id="KW-1133">Transmembrane helix</keyword>
<dbReference type="InterPro" id="IPR027417">
    <property type="entry name" value="P-loop_NTPase"/>
</dbReference>
<dbReference type="InterPro" id="IPR007112">
    <property type="entry name" value="Expansin/allergen_DPBB_dom"/>
</dbReference>
<dbReference type="Gene3D" id="1.20.1250.20">
    <property type="entry name" value="MFS general substrate transporter like domains"/>
    <property type="match status" value="1"/>
</dbReference>
<feature type="transmembrane region" description="Helical" evidence="6">
    <location>
        <begin position="279"/>
        <end position="300"/>
    </location>
</feature>